<feature type="compositionally biased region" description="Polar residues" evidence="1">
    <location>
        <begin position="343"/>
        <end position="354"/>
    </location>
</feature>
<dbReference type="EMBL" id="KN819367">
    <property type="protein sequence ID" value="KIJ12168.1"/>
    <property type="molecule type" value="Genomic_DNA"/>
</dbReference>
<feature type="compositionally biased region" description="Basic and acidic residues" evidence="1">
    <location>
        <begin position="249"/>
        <end position="264"/>
    </location>
</feature>
<dbReference type="Proteomes" id="UP000053647">
    <property type="component" value="Unassembled WGS sequence"/>
</dbReference>
<feature type="compositionally biased region" description="Basic and acidic residues" evidence="1">
    <location>
        <begin position="272"/>
        <end position="318"/>
    </location>
</feature>
<feature type="compositionally biased region" description="Pro residues" evidence="1">
    <location>
        <begin position="327"/>
        <end position="336"/>
    </location>
</feature>
<reference evidence="2 3" key="1">
    <citation type="submission" date="2014-06" db="EMBL/GenBank/DDBJ databases">
        <authorList>
            <consortium name="DOE Joint Genome Institute"/>
            <person name="Kuo A."/>
            <person name="Kohler A."/>
            <person name="Nagy L.G."/>
            <person name="Floudas D."/>
            <person name="Copeland A."/>
            <person name="Barry K.W."/>
            <person name="Cichocki N."/>
            <person name="Veneault-Fourrey C."/>
            <person name="LaButti K."/>
            <person name="Lindquist E.A."/>
            <person name="Lipzen A."/>
            <person name="Lundell T."/>
            <person name="Morin E."/>
            <person name="Murat C."/>
            <person name="Sun H."/>
            <person name="Tunlid A."/>
            <person name="Henrissat B."/>
            <person name="Grigoriev I.V."/>
            <person name="Hibbett D.S."/>
            <person name="Martin F."/>
            <person name="Nordberg H.P."/>
            <person name="Cantor M.N."/>
            <person name="Hua S.X."/>
        </authorList>
    </citation>
    <scope>NUCLEOTIDE SEQUENCE [LARGE SCALE GENOMIC DNA]</scope>
    <source>
        <strain evidence="2 3">ATCC 200175</strain>
    </source>
</reference>
<reference evidence="3" key="2">
    <citation type="submission" date="2015-01" db="EMBL/GenBank/DDBJ databases">
        <title>Evolutionary Origins and Diversification of the Mycorrhizal Mutualists.</title>
        <authorList>
            <consortium name="DOE Joint Genome Institute"/>
            <consortium name="Mycorrhizal Genomics Consortium"/>
            <person name="Kohler A."/>
            <person name="Kuo A."/>
            <person name="Nagy L.G."/>
            <person name="Floudas D."/>
            <person name="Copeland A."/>
            <person name="Barry K.W."/>
            <person name="Cichocki N."/>
            <person name="Veneault-Fourrey C."/>
            <person name="LaButti K."/>
            <person name="Lindquist E.A."/>
            <person name="Lipzen A."/>
            <person name="Lundell T."/>
            <person name="Morin E."/>
            <person name="Murat C."/>
            <person name="Riley R."/>
            <person name="Ohm R."/>
            <person name="Sun H."/>
            <person name="Tunlid A."/>
            <person name="Henrissat B."/>
            <person name="Grigoriev I.V."/>
            <person name="Hibbett D.S."/>
            <person name="Martin F."/>
        </authorList>
    </citation>
    <scope>NUCLEOTIDE SEQUENCE [LARGE SCALE GENOMIC DNA]</scope>
    <source>
        <strain evidence="3">ATCC 200175</strain>
    </source>
</reference>
<dbReference type="OrthoDB" id="10549438at2759"/>
<feature type="compositionally biased region" description="Basic and acidic residues" evidence="1">
    <location>
        <begin position="143"/>
        <end position="156"/>
    </location>
</feature>
<feature type="compositionally biased region" description="Basic and acidic residues" evidence="1">
    <location>
        <begin position="62"/>
        <end position="84"/>
    </location>
</feature>
<proteinExistence type="predicted"/>
<evidence type="ECO:0000313" key="3">
    <source>
        <dbReference type="Proteomes" id="UP000053647"/>
    </source>
</evidence>
<feature type="compositionally biased region" description="Basic and acidic residues" evidence="1">
    <location>
        <begin position="207"/>
        <end position="224"/>
    </location>
</feature>
<gene>
    <name evidence="2" type="ORF">PAXINDRAFT_14942</name>
</gene>
<feature type="region of interest" description="Disordered" evidence="1">
    <location>
        <begin position="1"/>
        <end position="92"/>
    </location>
</feature>
<sequence length="462" mass="50987">MSRQEDLPGTRVDPPCPHHHPKSPSPSPTPNLLFEQMAPTSKWPTDRRCRDGHVPRNRTRHTREDDVKGSCGRAESRSRGYRETNDDDGSDVDVHRAYVVPQEPHTVSQTALDKAADTSNLNATSAGTTMPVGTSNGLLNRSNEVEGKGEKGEGNERASGIAAPSLNGEYAVPNSIPPVPNPDEPRPPPLSTPLEGEEENGQQSSGHVDETGTHLKPPGHETKTTTHLIWTPYDEESSGECRQMAMGHRKLEGEEIEVGVRADNTKTSYGDDEWRRRKEEARDEARDDEGSREVNREVEGIRGDQEGQENREGGRQVERTTNANGHEPPPPPPPPYPERRDNINTMKSNKTPAQQHADAVHDPGGETDVPGSLPPSVWLEGERNRATSLNVETDDNHVEDDHNTQTTPRDPAGMQDSDTRPPNEPTEPPDKEKGARRGNSKMKVDRRVKTVEEVKTSQRARG</sequence>
<name>A0A0C9TNV7_PAXIN</name>
<accession>A0A0C9TNV7</accession>
<feature type="compositionally biased region" description="Polar residues" evidence="1">
    <location>
        <begin position="118"/>
        <end position="142"/>
    </location>
</feature>
<feature type="compositionally biased region" description="Pro residues" evidence="1">
    <location>
        <begin position="175"/>
        <end position="191"/>
    </location>
</feature>
<protein>
    <submittedName>
        <fullName evidence="2">Uncharacterized protein</fullName>
    </submittedName>
</protein>
<feature type="compositionally biased region" description="Basic and acidic residues" evidence="1">
    <location>
        <begin position="394"/>
        <end position="403"/>
    </location>
</feature>
<feature type="compositionally biased region" description="Basic and acidic residues" evidence="1">
    <location>
        <begin position="44"/>
        <end position="54"/>
    </location>
</feature>
<dbReference type="AlphaFoldDB" id="A0A0C9TNV7"/>
<evidence type="ECO:0000313" key="2">
    <source>
        <dbReference type="EMBL" id="KIJ12168.1"/>
    </source>
</evidence>
<feature type="compositionally biased region" description="Basic and acidic residues" evidence="1">
    <location>
        <begin position="442"/>
        <end position="456"/>
    </location>
</feature>
<keyword evidence="3" id="KW-1185">Reference proteome</keyword>
<feature type="region of interest" description="Disordered" evidence="1">
    <location>
        <begin position="118"/>
        <end position="462"/>
    </location>
</feature>
<dbReference type="HOGENOM" id="CLU_007654_0_2_1"/>
<organism evidence="2 3">
    <name type="scientific">Paxillus involutus ATCC 200175</name>
    <dbReference type="NCBI Taxonomy" id="664439"/>
    <lineage>
        <taxon>Eukaryota</taxon>
        <taxon>Fungi</taxon>
        <taxon>Dikarya</taxon>
        <taxon>Basidiomycota</taxon>
        <taxon>Agaricomycotina</taxon>
        <taxon>Agaricomycetes</taxon>
        <taxon>Agaricomycetidae</taxon>
        <taxon>Boletales</taxon>
        <taxon>Paxilineae</taxon>
        <taxon>Paxillaceae</taxon>
        <taxon>Paxillus</taxon>
    </lineage>
</organism>
<evidence type="ECO:0000256" key="1">
    <source>
        <dbReference type="SAM" id="MobiDB-lite"/>
    </source>
</evidence>